<organism evidence="1">
    <name type="scientific">marine sediment metagenome</name>
    <dbReference type="NCBI Taxonomy" id="412755"/>
    <lineage>
        <taxon>unclassified sequences</taxon>
        <taxon>metagenomes</taxon>
        <taxon>ecological metagenomes</taxon>
    </lineage>
</organism>
<dbReference type="AlphaFoldDB" id="A0A0F9MG27"/>
<accession>A0A0F9MG27</accession>
<proteinExistence type="predicted"/>
<reference evidence="1" key="1">
    <citation type="journal article" date="2015" name="Nature">
        <title>Complex archaea that bridge the gap between prokaryotes and eukaryotes.</title>
        <authorList>
            <person name="Spang A."/>
            <person name="Saw J.H."/>
            <person name="Jorgensen S.L."/>
            <person name="Zaremba-Niedzwiedzka K."/>
            <person name="Martijn J."/>
            <person name="Lind A.E."/>
            <person name="van Eijk R."/>
            <person name="Schleper C."/>
            <person name="Guy L."/>
            <person name="Ettema T.J."/>
        </authorList>
    </citation>
    <scope>NUCLEOTIDE SEQUENCE</scope>
</reference>
<comment type="caution">
    <text evidence="1">The sequence shown here is derived from an EMBL/GenBank/DDBJ whole genome shotgun (WGS) entry which is preliminary data.</text>
</comment>
<gene>
    <name evidence="1" type="ORF">LCGC14_1078540</name>
</gene>
<name>A0A0F9MG27_9ZZZZ</name>
<dbReference type="EMBL" id="LAZR01004705">
    <property type="protein sequence ID" value="KKN06300.1"/>
    <property type="molecule type" value="Genomic_DNA"/>
</dbReference>
<evidence type="ECO:0000313" key="1">
    <source>
        <dbReference type="EMBL" id="KKN06300.1"/>
    </source>
</evidence>
<protein>
    <submittedName>
        <fullName evidence="1">Uncharacterized protein</fullName>
    </submittedName>
</protein>
<sequence>MYGAQYEFIVDTDSYAGNFERELCAYITGHWDNESHGGHQAEIFKEEVGDHDPFEDYITDVPTCDDDMPILAPECLELTPKKYGGAALYNSVGIFFRKMPPPELIQLMKDRAYKFAKEGLMFDKPVKLKILGFRIKEQIVEEKEI</sequence>